<keyword evidence="2" id="KW-1185">Reference proteome</keyword>
<dbReference type="EMBL" id="CP019454">
    <property type="protein sequence ID" value="AUW95176.1"/>
    <property type="molecule type" value="Genomic_DNA"/>
</dbReference>
<evidence type="ECO:0000313" key="1">
    <source>
        <dbReference type="EMBL" id="AUW95176.1"/>
    </source>
</evidence>
<name>A0ABM6RUQ1_9FIRM</name>
<protein>
    <submittedName>
        <fullName evidence="1">Uncharacterized protein</fullName>
    </submittedName>
</protein>
<dbReference type="Proteomes" id="UP000325292">
    <property type="component" value="Chromosome"/>
</dbReference>
<proteinExistence type="predicted"/>
<sequence length="173" mass="18517">MHVAVQSIGPISSGNGHYDIHIVTPQSVSVSFGGQNDGSNANAQTLLQQLLIISPSLGSPLPLGFGITAHAYSRQALITWTEKNWTVQVSGPPRTPISLLKPAAEAIASQLHRVQLPHTTMGVLTWAHKHHGQNALDLSWQSGSTVYWVNEPYGHAIAVPIDMASSMHILNAP</sequence>
<evidence type="ECO:0000313" key="2">
    <source>
        <dbReference type="Proteomes" id="UP000325292"/>
    </source>
</evidence>
<accession>A0ABM6RUQ1</accession>
<gene>
    <name evidence="1" type="ORF">BXT84_15430</name>
</gene>
<organism evidence="1 2">
    <name type="scientific">Sulfobacillus thermotolerans</name>
    <dbReference type="NCBI Taxonomy" id="338644"/>
    <lineage>
        <taxon>Bacteria</taxon>
        <taxon>Bacillati</taxon>
        <taxon>Bacillota</taxon>
        <taxon>Clostridia</taxon>
        <taxon>Eubacteriales</taxon>
        <taxon>Clostridiales Family XVII. Incertae Sedis</taxon>
        <taxon>Sulfobacillus</taxon>
    </lineage>
</organism>
<reference evidence="1 2" key="1">
    <citation type="journal article" date="2019" name="Sci. Rep.">
        <title>Sulfobacillus thermotolerans: new insights into resistance and metabolic capacities of acidophilic chemolithotrophs.</title>
        <authorList>
            <person name="Panyushkina A.E."/>
            <person name="Babenko V.V."/>
            <person name="Nikitina A.S."/>
            <person name="Selezneva O.V."/>
            <person name="Tsaplina I.A."/>
            <person name="Letarova M.A."/>
            <person name="Kostryukova E.S."/>
            <person name="Letarov A.V."/>
        </authorList>
    </citation>
    <scope>NUCLEOTIDE SEQUENCE [LARGE SCALE GENOMIC DNA]</scope>
    <source>
        <strain evidence="1 2">Kr1</strain>
    </source>
</reference>